<evidence type="ECO:0000313" key="8">
    <source>
        <dbReference type="Proteomes" id="UP001494902"/>
    </source>
</evidence>
<reference evidence="7 8" key="1">
    <citation type="submission" date="2024-03" db="EMBL/GenBank/DDBJ databases">
        <title>Draft genome sequence of Pseudonocardia nematodicida JCM 31783.</title>
        <authorList>
            <person name="Butdee W."/>
            <person name="Duangmal K."/>
        </authorList>
    </citation>
    <scope>NUCLEOTIDE SEQUENCE [LARGE SCALE GENOMIC DNA]</scope>
    <source>
        <strain evidence="7 8">JCM 31783</strain>
    </source>
</reference>
<dbReference type="SMART" id="SM00346">
    <property type="entry name" value="HTH_ICLR"/>
    <property type="match status" value="1"/>
</dbReference>
<feature type="domain" description="HTH iclR-type" evidence="5">
    <location>
        <begin position="22"/>
        <end position="85"/>
    </location>
</feature>
<evidence type="ECO:0000256" key="3">
    <source>
        <dbReference type="ARBA" id="ARBA00023163"/>
    </source>
</evidence>
<gene>
    <name evidence="7" type="ORF">WIS52_01265</name>
</gene>
<dbReference type="InterPro" id="IPR050707">
    <property type="entry name" value="HTH_MetabolicPath_Reg"/>
</dbReference>
<feature type="region of interest" description="Disordered" evidence="4">
    <location>
        <begin position="1"/>
        <end position="22"/>
    </location>
</feature>
<dbReference type="CDD" id="cd00090">
    <property type="entry name" value="HTH_ARSR"/>
    <property type="match status" value="1"/>
</dbReference>
<evidence type="ECO:0000259" key="5">
    <source>
        <dbReference type="PROSITE" id="PS51077"/>
    </source>
</evidence>
<evidence type="ECO:0000313" key="7">
    <source>
        <dbReference type="EMBL" id="MEQ3549084.1"/>
    </source>
</evidence>
<dbReference type="InterPro" id="IPR014757">
    <property type="entry name" value="Tscrpt_reg_IclR_C"/>
</dbReference>
<dbReference type="EMBL" id="JBEDNQ010000001">
    <property type="protein sequence ID" value="MEQ3549084.1"/>
    <property type="molecule type" value="Genomic_DNA"/>
</dbReference>
<proteinExistence type="predicted"/>
<evidence type="ECO:0000256" key="4">
    <source>
        <dbReference type="SAM" id="MobiDB-lite"/>
    </source>
</evidence>
<name>A0ABV1K3Q1_9PSEU</name>
<keyword evidence="3" id="KW-0804">Transcription</keyword>
<keyword evidence="8" id="KW-1185">Reference proteome</keyword>
<comment type="caution">
    <text evidence="7">The sequence shown here is derived from an EMBL/GenBank/DDBJ whole genome shotgun (WGS) entry which is preliminary data.</text>
</comment>
<dbReference type="PROSITE" id="PS51077">
    <property type="entry name" value="HTH_ICLR"/>
    <property type="match status" value="1"/>
</dbReference>
<evidence type="ECO:0000256" key="2">
    <source>
        <dbReference type="ARBA" id="ARBA00023125"/>
    </source>
</evidence>
<organism evidence="7 8">
    <name type="scientific">Pseudonocardia nematodicida</name>
    <dbReference type="NCBI Taxonomy" id="1206997"/>
    <lineage>
        <taxon>Bacteria</taxon>
        <taxon>Bacillati</taxon>
        <taxon>Actinomycetota</taxon>
        <taxon>Actinomycetes</taxon>
        <taxon>Pseudonocardiales</taxon>
        <taxon>Pseudonocardiaceae</taxon>
        <taxon>Pseudonocardia</taxon>
    </lineage>
</organism>
<dbReference type="SUPFAM" id="SSF46785">
    <property type="entry name" value="Winged helix' DNA-binding domain"/>
    <property type="match status" value="1"/>
</dbReference>
<evidence type="ECO:0000259" key="6">
    <source>
        <dbReference type="PROSITE" id="PS51078"/>
    </source>
</evidence>
<dbReference type="RefSeq" id="WP_349296174.1">
    <property type="nucleotide sequence ID" value="NZ_JBEDNQ010000001.1"/>
</dbReference>
<dbReference type="Proteomes" id="UP001494902">
    <property type="component" value="Unassembled WGS sequence"/>
</dbReference>
<dbReference type="PANTHER" id="PTHR30136:SF24">
    <property type="entry name" value="HTH-TYPE TRANSCRIPTIONAL REPRESSOR ALLR"/>
    <property type="match status" value="1"/>
</dbReference>
<dbReference type="PROSITE" id="PS51078">
    <property type="entry name" value="ICLR_ED"/>
    <property type="match status" value="1"/>
</dbReference>
<accession>A0ABV1K3Q1</accession>
<dbReference type="InterPro" id="IPR005471">
    <property type="entry name" value="Tscrpt_reg_IclR_N"/>
</dbReference>
<dbReference type="InterPro" id="IPR036388">
    <property type="entry name" value="WH-like_DNA-bd_sf"/>
</dbReference>
<dbReference type="InterPro" id="IPR029016">
    <property type="entry name" value="GAF-like_dom_sf"/>
</dbReference>
<keyword evidence="2" id="KW-0238">DNA-binding</keyword>
<dbReference type="InterPro" id="IPR011991">
    <property type="entry name" value="ArsR-like_HTH"/>
</dbReference>
<dbReference type="SUPFAM" id="SSF55781">
    <property type="entry name" value="GAF domain-like"/>
    <property type="match status" value="1"/>
</dbReference>
<dbReference type="PANTHER" id="PTHR30136">
    <property type="entry name" value="HELIX-TURN-HELIX TRANSCRIPTIONAL REGULATOR, ICLR FAMILY"/>
    <property type="match status" value="1"/>
</dbReference>
<dbReference type="Pfam" id="PF09339">
    <property type="entry name" value="HTH_IclR"/>
    <property type="match status" value="1"/>
</dbReference>
<sequence length="269" mass="28978">MSVDPAVGPGEPASRERRDPPSNVLQRGLLVLEAVARGTNRKGVGVTAISTETGLDKSTASRLLAQLRDAGYVRQDGYRRYRLTAKLSELGAGYSDVEDLRIVARRHLEVMHERFDEEIHLAVLDGGLMTFIDYIASSQLVRSHLTGRQRPVHETAAGLAILAHLPHETRVEMLRLSAQSEGQVLSDEQMRTTLAELDGARERGWAGFDRGDDVIRYASAVFAADGEPVAAACISGPSFRLSPQGDAVAAAVIEAAAATSQDLAGKETH</sequence>
<keyword evidence="1" id="KW-0805">Transcription regulation</keyword>
<dbReference type="Gene3D" id="1.10.10.10">
    <property type="entry name" value="Winged helix-like DNA-binding domain superfamily/Winged helix DNA-binding domain"/>
    <property type="match status" value="1"/>
</dbReference>
<evidence type="ECO:0000256" key="1">
    <source>
        <dbReference type="ARBA" id="ARBA00023015"/>
    </source>
</evidence>
<dbReference type="Pfam" id="PF01614">
    <property type="entry name" value="IclR_C"/>
    <property type="match status" value="1"/>
</dbReference>
<protein>
    <submittedName>
        <fullName evidence="7">IclR family transcriptional regulator</fullName>
    </submittedName>
</protein>
<dbReference type="InterPro" id="IPR036390">
    <property type="entry name" value="WH_DNA-bd_sf"/>
</dbReference>
<dbReference type="Gene3D" id="3.30.450.40">
    <property type="match status" value="1"/>
</dbReference>
<feature type="domain" description="IclR-ED" evidence="6">
    <location>
        <begin position="86"/>
        <end position="266"/>
    </location>
</feature>